<dbReference type="EMBL" id="JACHXW010000022">
    <property type="protein sequence ID" value="MBB3155138.1"/>
    <property type="molecule type" value="Genomic_DNA"/>
</dbReference>
<name>A0A7W5GD71_9BACL</name>
<dbReference type="Gene3D" id="1.10.150.20">
    <property type="entry name" value="5' to 3' exonuclease, C-terminal subdomain"/>
    <property type="match status" value="1"/>
</dbReference>
<reference evidence="1 2" key="1">
    <citation type="submission" date="2020-08" db="EMBL/GenBank/DDBJ databases">
        <title>Genomic Encyclopedia of Type Strains, Phase III (KMG-III): the genomes of soil and plant-associated and newly described type strains.</title>
        <authorList>
            <person name="Whitman W."/>
        </authorList>
    </citation>
    <scope>NUCLEOTIDE SEQUENCE [LARGE SCALE GENOMIC DNA]</scope>
    <source>
        <strain evidence="1 2">CECT 8234</strain>
    </source>
</reference>
<dbReference type="RefSeq" id="WP_312891093.1">
    <property type="nucleotide sequence ID" value="NZ_CBCSLB010000022.1"/>
</dbReference>
<evidence type="ECO:0000313" key="1">
    <source>
        <dbReference type="EMBL" id="MBB3155138.1"/>
    </source>
</evidence>
<organism evidence="1 2">
    <name type="scientific">Paenibacillus endophyticus</name>
    <dbReference type="NCBI Taxonomy" id="1294268"/>
    <lineage>
        <taxon>Bacteria</taxon>
        <taxon>Bacillati</taxon>
        <taxon>Bacillota</taxon>
        <taxon>Bacilli</taxon>
        <taxon>Bacillales</taxon>
        <taxon>Paenibacillaceae</taxon>
        <taxon>Paenibacillus</taxon>
    </lineage>
</organism>
<keyword evidence="2" id="KW-1185">Reference proteome</keyword>
<evidence type="ECO:0000313" key="2">
    <source>
        <dbReference type="Proteomes" id="UP000518605"/>
    </source>
</evidence>
<sequence length="72" mass="7777">MDNSSQTSQESDFPKISGPATRALSHAGLFKLEQLTKVTEADLLKLHGLGPKAIRILNEVLKEKGLSFANKG</sequence>
<comment type="caution">
    <text evidence="1">The sequence shown here is derived from an EMBL/GenBank/DDBJ whole genome shotgun (WGS) entry which is preliminary data.</text>
</comment>
<keyword evidence="1" id="KW-0240">DNA-directed RNA polymerase</keyword>
<dbReference type="Proteomes" id="UP000518605">
    <property type="component" value="Unassembled WGS sequence"/>
</dbReference>
<proteinExistence type="predicted"/>
<protein>
    <submittedName>
        <fullName evidence="1">DNA-directed RNA polymerase alpha subunit</fullName>
    </submittedName>
</protein>
<dbReference type="SUPFAM" id="SSF47789">
    <property type="entry name" value="C-terminal domain of RNA polymerase alpha subunit"/>
    <property type="match status" value="1"/>
</dbReference>
<dbReference type="AlphaFoldDB" id="A0A7W5GD71"/>
<gene>
    <name evidence="1" type="ORF">FHS16_005246</name>
</gene>
<keyword evidence="1" id="KW-0804">Transcription</keyword>
<accession>A0A7W5GD71</accession>
<dbReference type="GO" id="GO:0000428">
    <property type="term" value="C:DNA-directed RNA polymerase complex"/>
    <property type="evidence" value="ECO:0007669"/>
    <property type="project" value="UniProtKB-KW"/>
</dbReference>